<dbReference type="GO" id="GO:0016020">
    <property type="term" value="C:membrane"/>
    <property type="evidence" value="ECO:0007669"/>
    <property type="project" value="InterPro"/>
</dbReference>
<dbReference type="PROSITE" id="PS01186">
    <property type="entry name" value="EGF_2"/>
    <property type="match status" value="1"/>
</dbReference>
<feature type="domain" description="Ig-like" evidence="5">
    <location>
        <begin position="375"/>
        <end position="465"/>
    </location>
</feature>
<dbReference type="InterPro" id="IPR035914">
    <property type="entry name" value="Sperma_CUB_dom_sf"/>
</dbReference>
<feature type="domain" description="CUB" evidence="3">
    <location>
        <begin position="14"/>
        <end position="138"/>
    </location>
</feature>
<dbReference type="CDD" id="cd00096">
    <property type="entry name" value="Ig"/>
    <property type="match status" value="1"/>
</dbReference>
<dbReference type="InterPro" id="IPR036179">
    <property type="entry name" value="Ig-like_dom_sf"/>
</dbReference>
<dbReference type="PROSITE" id="PS00022">
    <property type="entry name" value="EGF_1"/>
    <property type="match status" value="2"/>
</dbReference>
<feature type="disulfide bond" evidence="2">
    <location>
        <begin position="173"/>
        <end position="182"/>
    </location>
</feature>
<organism evidence="6 7">
    <name type="scientific">Nephila pilipes</name>
    <name type="common">Giant wood spider</name>
    <name type="synonym">Nephila maculata</name>
    <dbReference type="NCBI Taxonomy" id="299642"/>
    <lineage>
        <taxon>Eukaryota</taxon>
        <taxon>Metazoa</taxon>
        <taxon>Ecdysozoa</taxon>
        <taxon>Arthropoda</taxon>
        <taxon>Chelicerata</taxon>
        <taxon>Arachnida</taxon>
        <taxon>Araneae</taxon>
        <taxon>Araneomorphae</taxon>
        <taxon>Entelegynae</taxon>
        <taxon>Araneoidea</taxon>
        <taxon>Nephilidae</taxon>
        <taxon>Nephila</taxon>
    </lineage>
</organism>
<feature type="disulfide bond" evidence="2">
    <location>
        <begin position="216"/>
        <end position="225"/>
    </location>
</feature>
<feature type="domain" description="Ig-like" evidence="5">
    <location>
        <begin position="260"/>
        <end position="370"/>
    </location>
</feature>
<dbReference type="InterPro" id="IPR013783">
    <property type="entry name" value="Ig-like_fold"/>
</dbReference>
<reference evidence="6" key="1">
    <citation type="submission" date="2020-08" db="EMBL/GenBank/DDBJ databases">
        <title>Multicomponent nature underlies the extraordinary mechanical properties of spider dragline silk.</title>
        <authorList>
            <person name="Kono N."/>
            <person name="Nakamura H."/>
            <person name="Mori M."/>
            <person name="Yoshida Y."/>
            <person name="Ohtoshi R."/>
            <person name="Malay A.D."/>
            <person name="Moran D.A.P."/>
            <person name="Tomita M."/>
            <person name="Numata K."/>
            <person name="Arakawa K."/>
        </authorList>
    </citation>
    <scope>NUCLEOTIDE SEQUENCE</scope>
</reference>
<dbReference type="PROSITE" id="PS50835">
    <property type="entry name" value="IG_LIKE"/>
    <property type="match status" value="2"/>
</dbReference>
<evidence type="ECO:0000313" key="7">
    <source>
        <dbReference type="Proteomes" id="UP000887013"/>
    </source>
</evidence>
<accession>A0A8X6UPY2</accession>
<evidence type="ECO:0000259" key="4">
    <source>
        <dbReference type="PROSITE" id="PS50026"/>
    </source>
</evidence>
<dbReference type="Pfam" id="PF00431">
    <property type="entry name" value="CUB"/>
    <property type="match status" value="1"/>
</dbReference>
<dbReference type="Gene3D" id="2.60.40.10">
    <property type="entry name" value="Immunoglobulins"/>
    <property type="match status" value="2"/>
</dbReference>
<dbReference type="InterPro" id="IPR003599">
    <property type="entry name" value="Ig_sub"/>
</dbReference>
<feature type="domain" description="EGF-like" evidence="4">
    <location>
        <begin position="184"/>
        <end position="226"/>
    </location>
</feature>
<dbReference type="Gene3D" id="2.60.120.290">
    <property type="entry name" value="Spermadhesin, CUB domain"/>
    <property type="match status" value="1"/>
</dbReference>
<dbReference type="PANTHER" id="PTHR45813:SF8">
    <property type="entry name" value="IG-LIKE DOMAIN-CONTAINING PROTEIN"/>
    <property type="match status" value="1"/>
</dbReference>
<dbReference type="GO" id="GO:0004930">
    <property type="term" value="F:G protein-coupled receptor activity"/>
    <property type="evidence" value="ECO:0007669"/>
    <property type="project" value="InterPro"/>
</dbReference>
<dbReference type="InterPro" id="IPR007110">
    <property type="entry name" value="Ig-like_dom"/>
</dbReference>
<feature type="domain" description="EGF-like" evidence="4">
    <location>
        <begin position="145"/>
        <end position="183"/>
    </location>
</feature>
<protein>
    <submittedName>
        <fullName evidence="6">Uncharacterized protein</fullName>
    </submittedName>
</protein>
<dbReference type="CDD" id="cd00054">
    <property type="entry name" value="EGF_CA"/>
    <property type="match status" value="1"/>
</dbReference>
<evidence type="ECO:0000259" key="3">
    <source>
        <dbReference type="PROSITE" id="PS01180"/>
    </source>
</evidence>
<dbReference type="PROSITE" id="PS01180">
    <property type="entry name" value="CUB"/>
    <property type="match status" value="1"/>
</dbReference>
<dbReference type="GO" id="GO:0007189">
    <property type="term" value="P:adenylate cyclase-activating G protein-coupled receptor signaling pathway"/>
    <property type="evidence" value="ECO:0007669"/>
    <property type="project" value="TreeGrafter"/>
</dbReference>
<keyword evidence="2" id="KW-0245">EGF-like domain</keyword>
<evidence type="ECO:0000313" key="6">
    <source>
        <dbReference type="EMBL" id="GFU38043.1"/>
    </source>
</evidence>
<dbReference type="CDD" id="cd00041">
    <property type="entry name" value="CUB"/>
    <property type="match status" value="1"/>
</dbReference>
<dbReference type="SUPFAM" id="SSF49854">
    <property type="entry name" value="Spermadhesin, CUB domain"/>
    <property type="match status" value="1"/>
</dbReference>
<dbReference type="PANTHER" id="PTHR45813">
    <property type="entry name" value="IG-LIKE DOMAIN-CONTAINING PROTEIN"/>
    <property type="match status" value="1"/>
</dbReference>
<dbReference type="EMBL" id="BMAW01084319">
    <property type="protein sequence ID" value="GFU38043.1"/>
    <property type="molecule type" value="Genomic_DNA"/>
</dbReference>
<dbReference type="InterPro" id="IPR000742">
    <property type="entry name" value="EGF"/>
</dbReference>
<feature type="non-terminal residue" evidence="6">
    <location>
        <position position="1"/>
    </location>
</feature>
<evidence type="ECO:0000256" key="1">
    <source>
        <dbReference type="ARBA" id="ARBA00023157"/>
    </source>
</evidence>
<feature type="disulfide bond" evidence="2">
    <location>
        <begin position="154"/>
        <end position="171"/>
    </location>
</feature>
<dbReference type="InterPro" id="IPR036445">
    <property type="entry name" value="GPCR_2_extracell_dom_sf"/>
</dbReference>
<evidence type="ECO:0000256" key="2">
    <source>
        <dbReference type="PROSITE-ProRule" id="PRU00076"/>
    </source>
</evidence>
<gene>
    <name evidence="6" type="primary">AVEN_156797_1</name>
    <name evidence="6" type="ORF">NPIL_449051</name>
</gene>
<comment type="caution">
    <text evidence="6">The sequence shown here is derived from an EMBL/GenBank/DDBJ whole genome shotgun (WGS) entry which is preliminary data.</text>
</comment>
<sequence>MLFFLLSGSFKSQCGGYITNSKGYIHTPNFPKPYKVPIHCQWIFEAPLGSKVSMYFTQFYMKKGITAADYTYYSRHIKAGVGRYDFGIISSDDEPTYLVSNQQILVLTMNVRSLDNIHLRVREHLLDVSGFNITYEMILSNETVRGDPCIYHHCSFTGNCFVSTDYRSYTCKCFTNYFGEECQYDDTCGPNSTSSVCLNGGTCRYYIGSSVRTCECLTGYTGAKCESLISDMRNKAFNGSELECPEMYYQSPQGYFSVYPKRKNCHDEESMIILRLEISEFMPVSEGVPLLIACIVHSRHDVNVTWLKDGFPIMFESSRGRLWTMQVPKDSSGRSSFLLGIDKVNEHDIGTVTCLASEGTRSENLSVTINVKLVSKLMINPLSATVVKGNSVSITCVSIDGIYSASSYSWLKNNADIHRKRDPEKVEYLYPGGTRLILKNAEISMNYTCIMRTQTGFLRLTSILTVVNASDFETKTCQQEKSYGVRWKITGVNSVDIHLCPEGYTGFIRRLCKLNEKKRIEWDEPDFSTCISEPILALKEEFDSWKMGYKKKAAMTLLTDLYNFLSSKSSSMHNSEGEPIIDMLFDADISSFLEADAENNWNLFLRGASLLFQLNLVQKHT</sequence>
<evidence type="ECO:0000259" key="5">
    <source>
        <dbReference type="PROSITE" id="PS50835"/>
    </source>
</evidence>
<dbReference type="SMART" id="SM00042">
    <property type="entry name" value="CUB"/>
    <property type="match status" value="1"/>
</dbReference>
<dbReference type="SUPFAM" id="SSF48726">
    <property type="entry name" value="Immunoglobulin"/>
    <property type="match status" value="2"/>
</dbReference>
<dbReference type="InterPro" id="IPR000859">
    <property type="entry name" value="CUB_dom"/>
</dbReference>
<dbReference type="InterPro" id="IPR051587">
    <property type="entry name" value="Adhesion_GPCR"/>
</dbReference>
<proteinExistence type="predicted"/>
<dbReference type="SUPFAM" id="SSF57196">
    <property type="entry name" value="EGF/Laminin"/>
    <property type="match status" value="2"/>
</dbReference>
<dbReference type="AlphaFoldDB" id="A0A8X6UPY2"/>
<keyword evidence="1 2" id="KW-1015">Disulfide bond</keyword>
<keyword evidence="7" id="KW-1185">Reference proteome</keyword>
<name>A0A8X6UPY2_NEPPI</name>
<dbReference type="OrthoDB" id="6419617at2759"/>
<feature type="disulfide bond" evidence="2">
    <location>
        <begin position="197"/>
        <end position="214"/>
    </location>
</feature>
<dbReference type="SMART" id="SM00409">
    <property type="entry name" value="IG"/>
    <property type="match status" value="2"/>
</dbReference>
<dbReference type="Gene3D" id="2.10.25.10">
    <property type="entry name" value="Laminin"/>
    <property type="match status" value="1"/>
</dbReference>
<dbReference type="SMART" id="SM00181">
    <property type="entry name" value="EGF"/>
    <property type="match status" value="2"/>
</dbReference>
<comment type="caution">
    <text evidence="2">Lacks conserved residue(s) required for the propagation of feature annotation.</text>
</comment>
<dbReference type="PROSITE" id="PS50026">
    <property type="entry name" value="EGF_3"/>
    <property type="match status" value="2"/>
</dbReference>
<dbReference type="Gene3D" id="4.10.1240.10">
    <property type="entry name" value="GPCR, family 2, extracellular hormone receptor domain"/>
    <property type="match status" value="1"/>
</dbReference>
<dbReference type="Proteomes" id="UP000887013">
    <property type="component" value="Unassembled WGS sequence"/>
</dbReference>